<protein>
    <submittedName>
        <fullName evidence="1">Uncharacterized protein</fullName>
    </submittedName>
</protein>
<name>A0A0E9PJW4_ANGAN</name>
<organism evidence="1">
    <name type="scientific">Anguilla anguilla</name>
    <name type="common">European freshwater eel</name>
    <name type="synonym">Muraena anguilla</name>
    <dbReference type="NCBI Taxonomy" id="7936"/>
    <lineage>
        <taxon>Eukaryota</taxon>
        <taxon>Metazoa</taxon>
        <taxon>Chordata</taxon>
        <taxon>Craniata</taxon>
        <taxon>Vertebrata</taxon>
        <taxon>Euteleostomi</taxon>
        <taxon>Actinopterygii</taxon>
        <taxon>Neopterygii</taxon>
        <taxon>Teleostei</taxon>
        <taxon>Anguilliformes</taxon>
        <taxon>Anguillidae</taxon>
        <taxon>Anguilla</taxon>
    </lineage>
</organism>
<proteinExistence type="predicted"/>
<reference evidence="1" key="1">
    <citation type="submission" date="2014-11" db="EMBL/GenBank/DDBJ databases">
        <authorList>
            <person name="Amaro Gonzalez C."/>
        </authorList>
    </citation>
    <scope>NUCLEOTIDE SEQUENCE</scope>
</reference>
<dbReference type="AlphaFoldDB" id="A0A0E9PJW4"/>
<evidence type="ECO:0000313" key="1">
    <source>
        <dbReference type="EMBL" id="JAH04592.1"/>
    </source>
</evidence>
<reference evidence="1" key="2">
    <citation type="journal article" date="2015" name="Fish Shellfish Immunol.">
        <title>Early steps in the European eel (Anguilla anguilla)-Vibrio vulnificus interaction in the gills: Role of the RtxA13 toxin.</title>
        <authorList>
            <person name="Callol A."/>
            <person name="Pajuelo D."/>
            <person name="Ebbesson L."/>
            <person name="Teles M."/>
            <person name="MacKenzie S."/>
            <person name="Amaro C."/>
        </authorList>
    </citation>
    <scope>NUCLEOTIDE SEQUENCE</scope>
</reference>
<sequence length="47" mass="5545">MISFDDTESGVKDMLKLLNPQRSFMLNLFVEELMCELHGSLEWPFRP</sequence>
<dbReference type="EMBL" id="GBXM01103985">
    <property type="protein sequence ID" value="JAH04592.1"/>
    <property type="molecule type" value="Transcribed_RNA"/>
</dbReference>
<accession>A0A0E9PJW4</accession>